<keyword evidence="1" id="KW-0812">Transmembrane</keyword>
<name>A0A377KJ87_9ENTE</name>
<keyword evidence="1" id="KW-1133">Transmembrane helix</keyword>
<dbReference type="EMBL" id="UGIF01000002">
    <property type="protein sequence ID" value="STP29268.1"/>
    <property type="molecule type" value="Genomic_DNA"/>
</dbReference>
<proteinExistence type="predicted"/>
<dbReference type="PROSITE" id="PS51257">
    <property type="entry name" value="PROKAR_LIPOPROTEIN"/>
    <property type="match status" value="1"/>
</dbReference>
<feature type="transmembrane region" description="Helical" evidence="1">
    <location>
        <begin position="12"/>
        <end position="32"/>
    </location>
</feature>
<protein>
    <submittedName>
        <fullName evidence="2">Late competence protein ComGE</fullName>
    </submittedName>
</protein>
<accession>A0A377KJ87</accession>
<gene>
    <name evidence="2" type="ORF">NCTC8129_01462</name>
</gene>
<evidence type="ECO:0000256" key="1">
    <source>
        <dbReference type="SAM" id="Phobius"/>
    </source>
</evidence>
<keyword evidence="1" id="KW-0472">Membrane</keyword>
<organism evidence="2 3">
    <name type="scientific">Enterococcus durans</name>
    <dbReference type="NCBI Taxonomy" id="53345"/>
    <lineage>
        <taxon>Bacteria</taxon>
        <taxon>Bacillati</taxon>
        <taxon>Bacillota</taxon>
        <taxon>Bacilli</taxon>
        <taxon>Lactobacillales</taxon>
        <taxon>Enterococcaceae</taxon>
        <taxon>Enterococcus</taxon>
    </lineage>
</organism>
<evidence type="ECO:0000313" key="3">
    <source>
        <dbReference type="Proteomes" id="UP000254070"/>
    </source>
</evidence>
<dbReference type="Proteomes" id="UP000254070">
    <property type="component" value="Unassembled WGS sequence"/>
</dbReference>
<reference evidence="2 3" key="1">
    <citation type="submission" date="2018-06" db="EMBL/GenBank/DDBJ databases">
        <authorList>
            <consortium name="Pathogen Informatics"/>
            <person name="Doyle S."/>
        </authorList>
    </citation>
    <scope>NUCLEOTIDE SEQUENCE [LARGE SCALE GENOMIC DNA]</scope>
    <source>
        <strain evidence="2 3">NCTC8129</strain>
    </source>
</reference>
<sequence>MVIILKKSNKSGFVLLETLMALTVTVACIYLVSSSNRFLLQLDKQNNRRVLLVRRLYEDVKTFRKHQQLPSRTIVELKSKTVIESNQNGIQQVKITQEEDTIEILQK</sequence>
<dbReference type="AlphaFoldDB" id="A0A377KJ87"/>
<evidence type="ECO:0000313" key="2">
    <source>
        <dbReference type="EMBL" id="STP29268.1"/>
    </source>
</evidence>